<keyword evidence="5" id="KW-1185">Reference proteome</keyword>
<protein>
    <submittedName>
        <fullName evidence="4">Amino acid deaminase</fullName>
    </submittedName>
</protein>
<dbReference type="Pfam" id="PF14031">
    <property type="entry name" value="D-ser_dehydrat"/>
    <property type="match status" value="1"/>
</dbReference>
<dbReference type="RefSeq" id="WP_271221103.1">
    <property type="nucleotide sequence ID" value="NZ_BAAAVD010000008.1"/>
</dbReference>
<reference evidence="4" key="1">
    <citation type="journal article" date="2014" name="Int. J. Syst. Evol. Microbiol.">
        <title>Complete genome sequence of Corynebacterium casei LMG S-19264T (=DSM 44701T), isolated from a smear-ripened cheese.</title>
        <authorList>
            <consortium name="US DOE Joint Genome Institute (JGI-PGF)"/>
            <person name="Walter F."/>
            <person name="Albersmeier A."/>
            <person name="Kalinowski J."/>
            <person name="Ruckert C."/>
        </authorList>
    </citation>
    <scope>NUCLEOTIDE SEQUENCE</scope>
    <source>
        <strain evidence="4">VKM Ac-2007</strain>
    </source>
</reference>
<dbReference type="SMART" id="SM01119">
    <property type="entry name" value="D-ser_dehydrat"/>
    <property type="match status" value="1"/>
</dbReference>
<evidence type="ECO:0000259" key="3">
    <source>
        <dbReference type="SMART" id="SM01119"/>
    </source>
</evidence>
<dbReference type="InterPro" id="IPR029066">
    <property type="entry name" value="PLP-binding_barrel"/>
</dbReference>
<dbReference type="InterPro" id="IPR042208">
    <property type="entry name" value="D-ser_dehydrat-like_sf"/>
</dbReference>
<dbReference type="InterPro" id="IPR026956">
    <property type="entry name" value="D-ser_dehydrat-like_dom"/>
</dbReference>
<dbReference type="SUPFAM" id="SSF51419">
    <property type="entry name" value="PLP-binding barrel"/>
    <property type="match status" value="1"/>
</dbReference>
<comment type="similarity">
    <text evidence="1">Belongs to the DSD1 family.</text>
</comment>
<dbReference type="Proteomes" id="UP001143474">
    <property type="component" value="Unassembled WGS sequence"/>
</dbReference>
<evidence type="ECO:0000256" key="1">
    <source>
        <dbReference type="ARBA" id="ARBA00005323"/>
    </source>
</evidence>
<proteinExistence type="inferred from homology"/>
<dbReference type="GO" id="GO:0016829">
    <property type="term" value="F:lyase activity"/>
    <property type="evidence" value="ECO:0007669"/>
    <property type="project" value="UniProtKB-KW"/>
</dbReference>
<sequence>MTDSLTIPPERIDWRTKGLWWPGPAISLEEFAALRPGLFDGAFTWPLMVADQAAIAHNIDTMARFCARHGLEFAPHGKTTMAPSLFAAQLRAGATAISVATAGQALACRALGVPEVLLANELLDPVPLRWAAEQVEQGFGFACFVDSVAGVRTMAEAIASVPGDRPVRVLAELGHPGGRTGCRTVAELTEVARAAVEAPRIELAGVAAYEGGLPDAEAAGRYLDEVREAVRHLAAQGLLAEEVVVTAGGSKYFDVVADRLAGSWLPGHRLRTVLRSGAYVSHDDGVYREWTPFRRIPGEGSLDAALQVWAQVISTPEDGLAIIGMGKREAPYDEGLPTPQRVRSLDGTLRPATGLRTRAVNDHHAYVEVAAGAEVVPGELICFGLSHPCTSFDKWQVIPVVADDHTVVDLIRTYF</sequence>
<organism evidence="4 5">
    <name type="scientific">Streptosporangium carneum</name>
    <dbReference type="NCBI Taxonomy" id="47481"/>
    <lineage>
        <taxon>Bacteria</taxon>
        <taxon>Bacillati</taxon>
        <taxon>Actinomycetota</taxon>
        <taxon>Actinomycetes</taxon>
        <taxon>Streptosporangiales</taxon>
        <taxon>Streptosporangiaceae</taxon>
        <taxon>Streptosporangium</taxon>
    </lineage>
</organism>
<dbReference type="InterPro" id="IPR001608">
    <property type="entry name" value="Ala_racemase_N"/>
</dbReference>
<dbReference type="PANTHER" id="PTHR28004">
    <property type="entry name" value="ZGC:162816-RELATED"/>
    <property type="match status" value="1"/>
</dbReference>
<evidence type="ECO:0000313" key="4">
    <source>
        <dbReference type="EMBL" id="GLK12790.1"/>
    </source>
</evidence>
<feature type="domain" description="D-serine dehydratase-like" evidence="3">
    <location>
        <begin position="305"/>
        <end position="402"/>
    </location>
</feature>
<accession>A0A9W6MG52</accession>
<dbReference type="Pfam" id="PF01168">
    <property type="entry name" value="Ala_racemase_N"/>
    <property type="match status" value="1"/>
</dbReference>
<gene>
    <name evidence="4" type="ORF">GCM10017600_62000</name>
</gene>
<dbReference type="InterPro" id="IPR051466">
    <property type="entry name" value="D-amino_acid_metab_enzyme"/>
</dbReference>
<dbReference type="Gene3D" id="3.20.20.10">
    <property type="entry name" value="Alanine racemase"/>
    <property type="match status" value="1"/>
</dbReference>
<dbReference type="Gene3D" id="2.40.37.20">
    <property type="entry name" value="D-serine dehydratase-like domain"/>
    <property type="match status" value="1"/>
</dbReference>
<keyword evidence="2" id="KW-0456">Lyase</keyword>
<name>A0A9W6MG52_9ACTN</name>
<dbReference type="EMBL" id="BSEV01000018">
    <property type="protein sequence ID" value="GLK12790.1"/>
    <property type="molecule type" value="Genomic_DNA"/>
</dbReference>
<evidence type="ECO:0000313" key="5">
    <source>
        <dbReference type="Proteomes" id="UP001143474"/>
    </source>
</evidence>
<reference evidence="4" key="2">
    <citation type="submission" date="2023-01" db="EMBL/GenBank/DDBJ databases">
        <authorList>
            <person name="Sun Q."/>
            <person name="Evtushenko L."/>
        </authorList>
    </citation>
    <scope>NUCLEOTIDE SEQUENCE</scope>
    <source>
        <strain evidence="4">VKM Ac-2007</strain>
    </source>
</reference>
<evidence type="ECO:0000256" key="2">
    <source>
        <dbReference type="ARBA" id="ARBA00023239"/>
    </source>
</evidence>
<comment type="caution">
    <text evidence="4">The sequence shown here is derived from an EMBL/GenBank/DDBJ whole genome shotgun (WGS) entry which is preliminary data.</text>
</comment>
<dbReference type="PANTHER" id="PTHR28004:SF8">
    <property type="entry name" value="D-SERINE DEAMINASE"/>
    <property type="match status" value="1"/>
</dbReference>
<dbReference type="AlphaFoldDB" id="A0A9W6MG52"/>